<dbReference type="GO" id="GO:0004674">
    <property type="term" value="F:protein serine/threonine kinase activity"/>
    <property type="evidence" value="ECO:0007669"/>
    <property type="project" value="TreeGrafter"/>
</dbReference>
<keyword evidence="3" id="KW-1185">Reference proteome</keyword>
<organism evidence="2 3">
    <name type="scientific">Halocaridina rubra</name>
    <name type="common">Hawaiian red shrimp</name>
    <dbReference type="NCBI Taxonomy" id="373956"/>
    <lineage>
        <taxon>Eukaryota</taxon>
        <taxon>Metazoa</taxon>
        <taxon>Ecdysozoa</taxon>
        <taxon>Arthropoda</taxon>
        <taxon>Crustacea</taxon>
        <taxon>Multicrustacea</taxon>
        <taxon>Malacostraca</taxon>
        <taxon>Eumalacostraca</taxon>
        <taxon>Eucarida</taxon>
        <taxon>Decapoda</taxon>
        <taxon>Pleocyemata</taxon>
        <taxon>Caridea</taxon>
        <taxon>Atyoidea</taxon>
        <taxon>Atyidae</taxon>
        <taxon>Halocaridina</taxon>
    </lineage>
</organism>
<dbReference type="PANTHER" id="PTHR11139">
    <property type="entry name" value="ATAXIA TELANGIECTASIA MUTATED ATM -RELATED"/>
    <property type="match status" value="1"/>
</dbReference>
<dbReference type="PANTHER" id="PTHR11139:SF9">
    <property type="entry name" value="SERINE_THREONINE-PROTEIN KINASE MTOR"/>
    <property type="match status" value="1"/>
</dbReference>
<dbReference type="AlphaFoldDB" id="A0AAN9A440"/>
<evidence type="ECO:0000313" key="2">
    <source>
        <dbReference type="EMBL" id="KAK7079941.1"/>
    </source>
</evidence>
<dbReference type="GO" id="GO:0038202">
    <property type="term" value="P:TORC1 signaling"/>
    <property type="evidence" value="ECO:0007669"/>
    <property type="project" value="TreeGrafter"/>
</dbReference>
<evidence type="ECO:0000259" key="1">
    <source>
        <dbReference type="PROSITE" id="PS51189"/>
    </source>
</evidence>
<dbReference type="InterPro" id="IPR011990">
    <property type="entry name" value="TPR-like_helical_dom_sf"/>
</dbReference>
<dbReference type="InterPro" id="IPR003151">
    <property type="entry name" value="PIK-rel_kinase_FAT"/>
</dbReference>
<dbReference type="InterPro" id="IPR014009">
    <property type="entry name" value="PIK_FAT"/>
</dbReference>
<dbReference type="Pfam" id="PF02259">
    <property type="entry name" value="FAT"/>
    <property type="match status" value="1"/>
</dbReference>
<dbReference type="GO" id="GO:0005634">
    <property type="term" value="C:nucleus"/>
    <property type="evidence" value="ECO:0007669"/>
    <property type="project" value="TreeGrafter"/>
</dbReference>
<dbReference type="PROSITE" id="PS51189">
    <property type="entry name" value="FAT"/>
    <property type="match status" value="1"/>
</dbReference>
<proteinExistence type="predicted"/>
<dbReference type="GO" id="GO:0031931">
    <property type="term" value="C:TORC1 complex"/>
    <property type="evidence" value="ECO:0007669"/>
    <property type="project" value="TreeGrafter"/>
</dbReference>
<dbReference type="InterPro" id="IPR016024">
    <property type="entry name" value="ARM-type_fold"/>
</dbReference>
<dbReference type="Proteomes" id="UP001381693">
    <property type="component" value="Unassembled WGS sequence"/>
</dbReference>
<dbReference type="Gene3D" id="1.25.40.10">
    <property type="entry name" value="Tetratricopeptide repeat domain"/>
    <property type="match status" value="1"/>
</dbReference>
<dbReference type="EMBL" id="JAXCGZ010006250">
    <property type="protein sequence ID" value="KAK7079941.1"/>
    <property type="molecule type" value="Genomic_DNA"/>
</dbReference>
<protein>
    <recommendedName>
        <fullName evidence="1">FAT domain-containing protein</fullName>
    </recommendedName>
</protein>
<evidence type="ECO:0000313" key="3">
    <source>
        <dbReference type="Proteomes" id="UP001381693"/>
    </source>
</evidence>
<comment type="caution">
    <text evidence="2">The sequence shown here is derived from an EMBL/GenBank/DDBJ whole genome shotgun (WGS) entry which is preliminary data.</text>
</comment>
<name>A0AAN9A440_HALRR</name>
<gene>
    <name evidence="2" type="ORF">SK128_027237</name>
</gene>
<dbReference type="GO" id="GO:0016242">
    <property type="term" value="P:negative regulation of macroautophagy"/>
    <property type="evidence" value="ECO:0007669"/>
    <property type="project" value="TreeGrafter"/>
</dbReference>
<sequence>MKASPSPALRSCYSVATTYVQLSRDLFNAAFVSCWSELSESLQDDLLQSLRQALTSQDIPEITQTLLNLAEFMEHCDKGPLPLELQLLGEKAIECRAYAKALHYKEEEFHKGPTSQVLEHLISINNKLGQKEAAAGLLEYARKNNHTDMKVQERWFEKLYDWEQALQAYQTKLGARPDDLDLTLGQMRCLEALGEWSELYSVSYDRWNSALSDDARGQMSRVAAASAWAMGQWPMMEEYTKYIPRDTQEGAFYRAVLAVHKDQYQVAQQFIDSARDLLDTELTAMVGESYQRAYNSMVAVQMLAELEEVIQYKLVPERRQPIMQIWWDRLQGCQRVVEDWQKILQVRSLVVSPQEDMRPWLKFASVCRKSGRLTLSHKTLVRLLGADPSSNPQQAFPANHPHVTYQYCKHIYTYPTRRQEAYGQLQNFLQYLAPAAVIGGQNGDNKLRKLVSRVYLKLGEWYEQLHGLNEDHINTILTYYTLAKDTDESCYKAWHAYAYMNFEAILFYKNKADMAKMDSSGEDVVTPSKKKVLEPNFPDISVEESDRKILLPKTNTKMFHF</sequence>
<accession>A0AAN9A440</accession>
<dbReference type="SUPFAM" id="SSF48371">
    <property type="entry name" value="ARM repeat"/>
    <property type="match status" value="1"/>
</dbReference>
<dbReference type="GO" id="GO:0031932">
    <property type="term" value="C:TORC2 complex"/>
    <property type="evidence" value="ECO:0007669"/>
    <property type="project" value="TreeGrafter"/>
</dbReference>
<reference evidence="2 3" key="1">
    <citation type="submission" date="2023-11" db="EMBL/GenBank/DDBJ databases">
        <title>Halocaridina rubra genome assembly.</title>
        <authorList>
            <person name="Smith C."/>
        </authorList>
    </citation>
    <scope>NUCLEOTIDE SEQUENCE [LARGE SCALE GENOMIC DNA]</scope>
    <source>
        <strain evidence="2">EP-1</strain>
        <tissue evidence="2">Whole</tissue>
    </source>
</reference>
<dbReference type="GO" id="GO:0005737">
    <property type="term" value="C:cytoplasm"/>
    <property type="evidence" value="ECO:0007669"/>
    <property type="project" value="TreeGrafter"/>
</dbReference>
<dbReference type="InterPro" id="IPR050517">
    <property type="entry name" value="DDR_Repair_Kinase"/>
</dbReference>
<feature type="domain" description="FAT" evidence="1">
    <location>
        <begin position="87"/>
        <end position="561"/>
    </location>
</feature>